<dbReference type="Proteomes" id="UP001152867">
    <property type="component" value="Unassembled WGS sequence"/>
</dbReference>
<dbReference type="RefSeq" id="WP_178941985.1">
    <property type="nucleotide sequence ID" value="NZ_JAIWJF010000010.1"/>
</dbReference>
<name>A0ABT6D7X1_9LACO</name>
<keyword evidence="1" id="KW-0812">Transmembrane</keyword>
<evidence type="ECO:0000313" key="3">
    <source>
        <dbReference type="Proteomes" id="UP001152867"/>
    </source>
</evidence>
<keyword evidence="3" id="KW-1185">Reference proteome</keyword>
<accession>A0ABT6D7X1</accession>
<feature type="transmembrane region" description="Helical" evidence="1">
    <location>
        <begin position="45"/>
        <end position="66"/>
    </location>
</feature>
<reference evidence="2" key="1">
    <citation type="submission" date="2022-06" db="EMBL/GenBank/DDBJ databases">
        <title>Antifungal cultures and metabolites of lactic acid bacteria for use in dairy fermentations.</title>
        <authorList>
            <person name="Zhao Z."/>
            <person name="Gaenzle M."/>
        </authorList>
    </citation>
    <scope>NUCLEOTIDE SEQUENCE</scope>
    <source>
        <strain evidence="2">FUA3126</strain>
    </source>
</reference>
<feature type="transmembrane region" description="Helical" evidence="1">
    <location>
        <begin position="78"/>
        <end position="102"/>
    </location>
</feature>
<feature type="transmembrane region" description="Helical" evidence="1">
    <location>
        <begin position="131"/>
        <end position="152"/>
    </location>
</feature>
<proteinExistence type="predicted"/>
<gene>
    <name evidence="2" type="ORF">NNA32_03100</name>
</gene>
<evidence type="ECO:0000313" key="2">
    <source>
        <dbReference type="EMBL" id="MDF9913231.1"/>
    </source>
</evidence>
<protein>
    <recommendedName>
        <fullName evidence="4">DUF3899 domain-containing protein</fullName>
    </recommendedName>
</protein>
<evidence type="ECO:0000256" key="1">
    <source>
        <dbReference type="SAM" id="Phobius"/>
    </source>
</evidence>
<keyword evidence="1" id="KW-1133">Transmembrane helix</keyword>
<dbReference type="EMBL" id="JANDJP010000002">
    <property type="protein sequence ID" value="MDF9913231.1"/>
    <property type="molecule type" value="Genomic_DNA"/>
</dbReference>
<keyword evidence="1" id="KW-0472">Membrane</keyword>
<evidence type="ECO:0008006" key="4">
    <source>
        <dbReference type="Google" id="ProtNLM"/>
    </source>
</evidence>
<sequence>MLLLYVIGILFTLFSSHRAKQYSQLFSRQHQLQTNTKMVRQIKRIRWIIFCIYVAYILICGVIMSVESEMAPDLLQDTVNIAFIGGAIINLATLVVIVGLLIKVEHHSLQVAVKTTKYKFTSNDIDLMRTIFFWSNTGIITLLLTLLIICLMGTSIY</sequence>
<organism evidence="2 3">
    <name type="scientific">Furfurilactobacillus milii</name>
    <dbReference type="NCBI Taxonomy" id="2888272"/>
    <lineage>
        <taxon>Bacteria</taxon>
        <taxon>Bacillati</taxon>
        <taxon>Bacillota</taxon>
        <taxon>Bacilli</taxon>
        <taxon>Lactobacillales</taxon>
        <taxon>Lactobacillaceae</taxon>
        <taxon>Furfurilactobacillus</taxon>
    </lineage>
</organism>
<comment type="caution">
    <text evidence="2">The sequence shown here is derived from an EMBL/GenBank/DDBJ whole genome shotgun (WGS) entry which is preliminary data.</text>
</comment>